<dbReference type="Pfam" id="PF20463">
    <property type="entry name" value="PDH_C"/>
    <property type="match status" value="1"/>
</dbReference>
<dbReference type="PANTHER" id="PTHR21363">
    <property type="entry name" value="PREPHENATE DEHYDROGENASE"/>
    <property type="match status" value="1"/>
</dbReference>
<evidence type="ECO:0000256" key="8">
    <source>
        <dbReference type="ARBA" id="ARBA00023141"/>
    </source>
</evidence>
<feature type="domain" description="Prephenate/arogenate dehydrogenase" evidence="10">
    <location>
        <begin position="1"/>
        <end position="280"/>
    </location>
</feature>
<dbReference type="UniPathway" id="UPA00122">
    <property type="reaction ID" value="UER00961"/>
</dbReference>
<dbReference type="PROSITE" id="PS51671">
    <property type="entry name" value="ACT"/>
    <property type="match status" value="1"/>
</dbReference>
<dbReference type="Gene3D" id="1.10.3660.10">
    <property type="entry name" value="6-phosphogluconate dehydrogenase C-terminal like domain"/>
    <property type="match status" value="1"/>
</dbReference>
<dbReference type="Pfam" id="PF02153">
    <property type="entry name" value="PDH_N"/>
    <property type="match status" value="1"/>
</dbReference>
<dbReference type="GO" id="GO:0006571">
    <property type="term" value="P:tyrosine biosynthetic process"/>
    <property type="evidence" value="ECO:0007669"/>
    <property type="project" value="UniProtKB-UniPathway"/>
</dbReference>
<comment type="catalytic activity">
    <reaction evidence="9">
        <text>prephenate + NAD(+) = 3-(4-hydroxyphenyl)pyruvate + CO2 + NADH</text>
        <dbReference type="Rhea" id="RHEA:13869"/>
        <dbReference type="ChEBI" id="CHEBI:16526"/>
        <dbReference type="ChEBI" id="CHEBI:29934"/>
        <dbReference type="ChEBI" id="CHEBI:36242"/>
        <dbReference type="ChEBI" id="CHEBI:57540"/>
        <dbReference type="ChEBI" id="CHEBI:57945"/>
        <dbReference type="EC" id="1.3.1.12"/>
    </reaction>
</comment>
<dbReference type="SUPFAM" id="SSF55021">
    <property type="entry name" value="ACT-like"/>
    <property type="match status" value="1"/>
</dbReference>
<dbReference type="InterPro" id="IPR036291">
    <property type="entry name" value="NAD(P)-bd_dom_sf"/>
</dbReference>
<dbReference type="SUPFAM" id="SSF51735">
    <property type="entry name" value="NAD(P)-binding Rossmann-fold domains"/>
    <property type="match status" value="1"/>
</dbReference>
<dbReference type="PANTHER" id="PTHR21363:SF0">
    <property type="entry name" value="PREPHENATE DEHYDROGENASE [NADP(+)]"/>
    <property type="match status" value="1"/>
</dbReference>
<comment type="similarity">
    <text evidence="2">Belongs to the prephenate/arogenate dehydrogenase family.</text>
</comment>
<accession>A0A6J4R972</accession>
<reference evidence="12" key="1">
    <citation type="submission" date="2020-02" db="EMBL/GenBank/DDBJ databases">
        <authorList>
            <person name="Meier V. D."/>
        </authorList>
    </citation>
    <scope>NUCLEOTIDE SEQUENCE</scope>
    <source>
        <strain evidence="12">AVDCRST_MAG13</strain>
    </source>
</reference>
<dbReference type="SUPFAM" id="SSF48179">
    <property type="entry name" value="6-phosphogluconate dehydrogenase C-terminal domain-like"/>
    <property type="match status" value="1"/>
</dbReference>
<comment type="pathway">
    <text evidence="1">Amino-acid biosynthesis; L-tyrosine biosynthesis; (4-hydroxyphenyl)pyruvate from prephenate (NAD(+) route): step 1/1.</text>
</comment>
<organism evidence="12">
    <name type="scientific">uncultured Solirubrobacteraceae bacterium</name>
    <dbReference type="NCBI Taxonomy" id="1162706"/>
    <lineage>
        <taxon>Bacteria</taxon>
        <taxon>Bacillati</taxon>
        <taxon>Actinomycetota</taxon>
        <taxon>Thermoleophilia</taxon>
        <taxon>Solirubrobacterales</taxon>
        <taxon>Solirubrobacteraceae</taxon>
        <taxon>environmental samples</taxon>
    </lineage>
</organism>
<dbReference type="GO" id="GO:0004665">
    <property type="term" value="F:prephenate dehydrogenase (NADP+) activity"/>
    <property type="evidence" value="ECO:0007669"/>
    <property type="project" value="InterPro"/>
</dbReference>
<keyword evidence="5" id="KW-0827">Tyrosine biosynthesis</keyword>
<dbReference type="InterPro" id="IPR008927">
    <property type="entry name" value="6-PGluconate_DH-like_C_sf"/>
</dbReference>
<dbReference type="InterPro" id="IPR002912">
    <property type="entry name" value="ACT_dom"/>
</dbReference>
<protein>
    <recommendedName>
        <fullName evidence="4">Prephenate dehydrogenase</fullName>
        <ecNumber evidence="3">1.3.1.12</ecNumber>
    </recommendedName>
</protein>
<dbReference type="InterPro" id="IPR003099">
    <property type="entry name" value="Prephen_DH"/>
</dbReference>
<dbReference type="GO" id="GO:0008977">
    <property type="term" value="F:prephenate dehydrogenase (NAD+) activity"/>
    <property type="evidence" value="ECO:0007669"/>
    <property type="project" value="UniProtKB-EC"/>
</dbReference>
<dbReference type="Gene3D" id="3.40.50.720">
    <property type="entry name" value="NAD(P)-binding Rossmann-like Domain"/>
    <property type="match status" value="1"/>
</dbReference>
<proteinExistence type="inferred from homology"/>
<dbReference type="Pfam" id="PF01842">
    <property type="entry name" value="ACT"/>
    <property type="match status" value="1"/>
</dbReference>
<evidence type="ECO:0000256" key="6">
    <source>
        <dbReference type="ARBA" id="ARBA00023002"/>
    </source>
</evidence>
<dbReference type="EMBL" id="CADCVO010000031">
    <property type="protein sequence ID" value="CAA9467663.1"/>
    <property type="molecule type" value="Genomic_DNA"/>
</dbReference>
<evidence type="ECO:0000256" key="1">
    <source>
        <dbReference type="ARBA" id="ARBA00005067"/>
    </source>
</evidence>
<evidence type="ECO:0000256" key="9">
    <source>
        <dbReference type="ARBA" id="ARBA00049260"/>
    </source>
</evidence>
<dbReference type="AlphaFoldDB" id="A0A6J4R972"/>
<evidence type="ECO:0000259" key="11">
    <source>
        <dbReference type="PROSITE" id="PS51671"/>
    </source>
</evidence>
<dbReference type="InterPro" id="IPR046826">
    <property type="entry name" value="PDH_N"/>
</dbReference>
<dbReference type="GO" id="GO:0070403">
    <property type="term" value="F:NAD+ binding"/>
    <property type="evidence" value="ECO:0007669"/>
    <property type="project" value="InterPro"/>
</dbReference>
<evidence type="ECO:0000313" key="12">
    <source>
        <dbReference type="EMBL" id="CAA9467663.1"/>
    </source>
</evidence>
<keyword evidence="8" id="KW-0028">Amino-acid biosynthesis</keyword>
<evidence type="ECO:0000259" key="10">
    <source>
        <dbReference type="PROSITE" id="PS51176"/>
    </source>
</evidence>
<dbReference type="InterPro" id="IPR045865">
    <property type="entry name" value="ACT-like_dom_sf"/>
</dbReference>
<dbReference type="InterPro" id="IPR046825">
    <property type="entry name" value="PDH_C"/>
</dbReference>
<dbReference type="EC" id="1.3.1.12" evidence="3"/>
<dbReference type="PROSITE" id="PS51176">
    <property type="entry name" value="PDH_ADH"/>
    <property type="match status" value="1"/>
</dbReference>
<dbReference type="CDD" id="cd02116">
    <property type="entry name" value="ACT"/>
    <property type="match status" value="1"/>
</dbReference>
<dbReference type="Gene3D" id="3.30.70.260">
    <property type="match status" value="1"/>
</dbReference>
<evidence type="ECO:0000256" key="4">
    <source>
        <dbReference type="ARBA" id="ARBA00016891"/>
    </source>
</evidence>
<evidence type="ECO:0000256" key="2">
    <source>
        <dbReference type="ARBA" id="ARBA00007964"/>
    </source>
</evidence>
<dbReference type="InterPro" id="IPR050812">
    <property type="entry name" value="Preph/Arog_dehydrog"/>
</dbReference>
<evidence type="ECO:0000256" key="7">
    <source>
        <dbReference type="ARBA" id="ARBA00023027"/>
    </source>
</evidence>
<feature type="domain" description="ACT" evidence="11">
    <location>
        <begin position="275"/>
        <end position="341"/>
    </location>
</feature>
<evidence type="ECO:0000256" key="5">
    <source>
        <dbReference type="ARBA" id="ARBA00022498"/>
    </source>
</evidence>
<keyword evidence="6 12" id="KW-0560">Oxidoreductase</keyword>
<gene>
    <name evidence="12" type="ORF">AVDCRST_MAG13-181</name>
</gene>
<keyword evidence="7" id="KW-0520">NAD</keyword>
<name>A0A6J4R972_9ACTN</name>
<keyword evidence="8" id="KW-0057">Aromatic amino acid biosynthesis</keyword>
<sequence>MHVAVAGLGLIGGSVALAARERCAARVTGTDPDPAAVAAALAAGAIEAEGGLDEADVIVVAAPVAALPGAVADALAVARPDAVVTDVGSTKGPLVAAVDEPRFVAGHPLAGGESAGIAGARADLFAGATWYLVPGPRSSGVAFERVHRFLAALGARPVAMDPETHDRVMAAVSHLPHVLANVLVAQAVQALGGEAMPATGPSFRDATRVAGANPPLWAQIYAANAAALGAQLDAVIARLADVRGRLGDLEDWQAQAAAHRRALLETGLEGGPVQEVRVHVPNRPGVVADLALTLGRAGINIADMSLSPAPDMTEGVVALWVAEADAARARALISQRGLPAA</sequence>
<evidence type="ECO:0000256" key="3">
    <source>
        <dbReference type="ARBA" id="ARBA00012068"/>
    </source>
</evidence>